<name>A0A4S8SKG9_AURPU</name>
<dbReference type="EMBL" id="QZAF01000158">
    <property type="protein sequence ID" value="THV71276.1"/>
    <property type="molecule type" value="Genomic_DNA"/>
</dbReference>
<comment type="similarity">
    <text evidence="1">Belongs to the glycosyltransferase 34 family.</text>
</comment>
<gene>
    <name evidence="6" type="ORF">D6D28_04546</name>
</gene>
<dbReference type="Pfam" id="PF05637">
    <property type="entry name" value="Glyco_transf_34"/>
    <property type="match status" value="1"/>
</dbReference>
<evidence type="ECO:0000256" key="1">
    <source>
        <dbReference type="ARBA" id="ARBA00005664"/>
    </source>
</evidence>
<evidence type="ECO:0000256" key="2">
    <source>
        <dbReference type="ARBA" id="ARBA00022676"/>
    </source>
</evidence>
<proteinExistence type="inferred from homology"/>
<organism evidence="6 7">
    <name type="scientific">Aureobasidium pullulans</name>
    <name type="common">Black yeast</name>
    <name type="synonym">Pullularia pullulans</name>
    <dbReference type="NCBI Taxonomy" id="5580"/>
    <lineage>
        <taxon>Eukaryota</taxon>
        <taxon>Fungi</taxon>
        <taxon>Dikarya</taxon>
        <taxon>Ascomycota</taxon>
        <taxon>Pezizomycotina</taxon>
        <taxon>Dothideomycetes</taxon>
        <taxon>Dothideomycetidae</taxon>
        <taxon>Dothideales</taxon>
        <taxon>Saccotheciaceae</taxon>
        <taxon>Aureobasidium</taxon>
    </lineage>
</organism>
<keyword evidence="3" id="KW-0808">Transferase</keyword>
<evidence type="ECO:0000256" key="4">
    <source>
        <dbReference type="SAM" id="MobiDB-lite"/>
    </source>
</evidence>
<keyword evidence="2" id="KW-0328">Glycosyltransferase</keyword>
<evidence type="ECO:0000313" key="7">
    <source>
        <dbReference type="Proteomes" id="UP000304951"/>
    </source>
</evidence>
<sequence>MVMHSADISPKMTSLPYDRLQDEEEQGTSHQKPFHDIDIDEQEIYPSQFSRLREHTPRWLSTKVWVVVGSTLVVFAIFFGFKHTHRANTDNSLSLSSPYNIDLNTTTNPYKISKVSMLYGDNDLYERALQSHIRHADRWGYPTKIWRQDDGCGFWNKPTFLMSLVTKELAKPEKERMEWLMWVDADSIILNPTVPAHMFLPLPGQMPHVQFVGTRDAGGLNTGIFFLRIGPWAIHMLLDSMAIPLCHPTLDLGRNADQEAMARVFQKTSGGIDGNGYKSGVVYMPRHLFNSYELRPNQYEEFENSTIQEFPGWSRRHGYEGHKGDLLVHFPGLEGADRKPLMGDWLDVVEKRPEEWIVPVQNTSYVKDTREFWNLYAEALEVLREAARVSGGKEAGVVHVGLTEAMHTLRVGLSDEADDEEKIREYMKAVQEKMSVL</sequence>
<accession>A0A4S8SKG9</accession>
<comment type="caution">
    <text evidence="6">The sequence shown here is derived from an EMBL/GenBank/DDBJ whole genome shotgun (WGS) entry which is preliminary data.</text>
</comment>
<evidence type="ECO:0008006" key="8">
    <source>
        <dbReference type="Google" id="ProtNLM"/>
    </source>
</evidence>
<keyword evidence="5" id="KW-1133">Transmembrane helix</keyword>
<dbReference type="PANTHER" id="PTHR31306:SF8">
    <property type="entry name" value="GLYCOSYLTRANSFERASE FAMILY 34 PROTEIN"/>
    <property type="match status" value="1"/>
</dbReference>
<evidence type="ECO:0000256" key="3">
    <source>
        <dbReference type="ARBA" id="ARBA00022679"/>
    </source>
</evidence>
<feature type="region of interest" description="Disordered" evidence="4">
    <location>
        <begin position="1"/>
        <end position="37"/>
    </location>
</feature>
<dbReference type="PANTHER" id="PTHR31306">
    <property type="entry name" value="ALPHA-1,6-MANNOSYLTRANSFERASE MNN11-RELATED"/>
    <property type="match status" value="1"/>
</dbReference>
<dbReference type="InterPro" id="IPR029044">
    <property type="entry name" value="Nucleotide-diphossugar_trans"/>
</dbReference>
<reference evidence="6 7" key="1">
    <citation type="submission" date="2018-10" db="EMBL/GenBank/DDBJ databases">
        <title>Fifty Aureobasidium pullulans genomes reveal a recombining polyextremotolerant generalist.</title>
        <authorList>
            <person name="Gostincar C."/>
            <person name="Turk M."/>
            <person name="Zajc J."/>
            <person name="Gunde-Cimerman N."/>
        </authorList>
    </citation>
    <scope>NUCLEOTIDE SEQUENCE [LARGE SCALE GENOMIC DNA]</scope>
    <source>
        <strain evidence="6 7">EXF-11900</strain>
    </source>
</reference>
<dbReference type="GO" id="GO:0000139">
    <property type="term" value="C:Golgi membrane"/>
    <property type="evidence" value="ECO:0007669"/>
    <property type="project" value="TreeGrafter"/>
</dbReference>
<feature type="transmembrane region" description="Helical" evidence="5">
    <location>
        <begin position="60"/>
        <end position="81"/>
    </location>
</feature>
<dbReference type="Proteomes" id="UP000304951">
    <property type="component" value="Unassembled WGS sequence"/>
</dbReference>
<keyword evidence="5" id="KW-0472">Membrane</keyword>
<dbReference type="Gene3D" id="3.90.550.10">
    <property type="entry name" value="Spore Coat Polysaccharide Biosynthesis Protein SpsA, Chain A"/>
    <property type="match status" value="1"/>
</dbReference>
<keyword evidence="5" id="KW-0812">Transmembrane</keyword>
<evidence type="ECO:0000313" key="6">
    <source>
        <dbReference type="EMBL" id="THV71276.1"/>
    </source>
</evidence>
<dbReference type="AlphaFoldDB" id="A0A4S8SKG9"/>
<dbReference type="GO" id="GO:0006487">
    <property type="term" value="P:protein N-linked glycosylation"/>
    <property type="evidence" value="ECO:0007669"/>
    <property type="project" value="TreeGrafter"/>
</dbReference>
<dbReference type="InterPro" id="IPR008630">
    <property type="entry name" value="Glyco_trans_34"/>
</dbReference>
<dbReference type="GO" id="GO:0016757">
    <property type="term" value="F:glycosyltransferase activity"/>
    <property type="evidence" value="ECO:0007669"/>
    <property type="project" value="UniProtKB-KW"/>
</dbReference>
<protein>
    <recommendedName>
        <fullName evidence="8">Galactosyl transferase GMA12/MNN10 family protein</fullName>
    </recommendedName>
</protein>
<evidence type="ECO:0000256" key="5">
    <source>
        <dbReference type="SAM" id="Phobius"/>
    </source>
</evidence>